<dbReference type="KEGG" id="rsi:Runsl_2728"/>
<keyword evidence="2" id="KW-1185">Reference proteome</keyword>
<accession>A0A7U3ZKY7</accession>
<dbReference type="EMBL" id="CP002859">
    <property type="protein sequence ID" value="AEI49125.1"/>
    <property type="molecule type" value="Genomic_DNA"/>
</dbReference>
<dbReference type="RefSeq" id="WP_013928434.1">
    <property type="nucleotide sequence ID" value="NC_015703.1"/>
</dbReference>
<sequence length="59" mass="6688">MKDLPTLPEWAGDRKTVETPCTHFDTEVLKDQRPGNPVEHSRLSVFLEPLSLKLTKATL</sequence>
<reference evidence="1 2" key="2">
    <citation type="journal article" date="2012" name="Stand. Genomic Sci.">
        <title>Complete genome sequence of the aquatic bacterium Runella slithyformis type strain (LSU 4(T)).</title>
        <authorList>
            <person name="Copeland A."/>
            <person name="Zhang X."/>
            <person name="Misra M."/>
            <person name="Lapidus A."/>
            <person name="Nolan M."/>
            <person name="Lucas S."/>
            <person name="Deshpande S."/>
            <person name="Cheng J.F."/>
            <person name="Tapia R."/>
            <person name="Goodwin L.A."/>
            <person name="Pitluck S."/>
            <person name="Liolios K."/>
            <person name="Pagani I."/>
            <person name="Ivanova N."/>
            <person name="Mikhailova N."/>
            <person name="Pati A."/>
            <person name="Chen A."/>
            <person name="Palaniappan K."/>
            <person name="Land M."/>
            <person name="Hauser L."/>
            <person name="Pan C."/>
            <person name="Jeffries C.D."/>
            <person name="Detter J.C."/>
            <person name="Brambilla E.M."/>
            <person name="Rohde M."/>
            <person name="Djao O.D."/>
            <person name="Goker M."/>
            <person name="Sikorski J."/>
            <person name="Tindall B.J."/>
            <person name="Woyke T."/>
            <person name="Bristow J."/>
            <person name="Eisen J.A."/>
            <person name="Markowitz V."/>
            <person name="Hugenholtz P."/>
            <person name="Kyrpides N.C."/>
            <person name="Klenk H.P."/>
            <person name="Mavromatis K."/>
        </authorList>
    </citation>
    <scope>NUCLEOTIDE SEQUENCE [LARGE SCALE GENOMIC DNA]</scope>
    <source>
        <strain evidence="2">ATCC 29530 / DSM 19594 / LMG 11500 / NCIMB 11436 / LSU 4</strain>
    </source>
</reference>
<gene>
    <name evidence="1" type="ordered locus">Runsl_2728</name>
</gene>
<dbReference type="Proteomes" id="UP000000493">
    <property type="component" value="Chromosome"/>
</dbReference>
<reference evidence="2" key="1">
    <citation type="submission" date="2011-06" db="EMBL/GenBank/DDBJ databases">
        <title>The complete genome of chromosome of Runella slithyformis DSM 19594.</title>
        <authorList>
            <consortium name="US DOE Joint Genome Institute (JGI-PGF)"/>
            <person name="Lucas S."/>
            <person name="Han J."/>
            <person name="Lapidus A."/>
            <person name="Bruce D."/>
            <person name="Goodwin L."/>
            <person name="Pitluck S."/>
            <person name="Peters L."/>
            <person name="Kyrpides N."/>
            <person name="Mavromatis K."/>
            <person name="Ivanova N."/>
            <person name="Ovchinnikova G."/>
            <person name="Zhang X."/>
            <person name="Misra M."/>
            <person name="Detter J.C."/>
            <person name="Tapia R."/>
            <person name="Han C."/>
            <person name="Land M."/>
            <person name="Hauser L."/>
            <person name="Markowitz V."/>
            <person name="Cheng J.-F."/>
            <person name="Hugenholtz P."/>
            <person name="Woyke T."/>
            <person name="Wu D."/>
            <person name="Tindall B."/>
            <person name="Faehrich R."/>
            <person name="Brambilla E."/>
            <person name="Klenk H.-P."/>
            <person name="Eisen J.A."/>
        </authorList>
    </citation>
    <scope>NUCLEOTIDE SEQUENCE [LARGE SCALE GENOMIC DNA]</scope>
    <source>
        <strain evidence="2">ATCC 29530 / DSM 19594 / LMG 11500 / NCIMB 11436 / LSU 4</strain>
    </source>
</reference>
<dbReference type="AlphaFoldDB" id="A0A7U3ZKY7"/>
<organism evidence="1 2">
    <name type="scientific">Runella slithyformis (strain ATCC 29530 / DSM 19594 / LMG 11500 / NCIMB 11436 / LSU 4)</name>
    <dbReference type="NCBI Taxonomy" id="761193"/>
    <lineage>
        <taxon>Bacteria</taxon>
        <taxon>Pseudomonadati</taxon>
        <taxon>Bacteroidota</taxon>
        <taxon>Cytophagia</taxon>
        <taxon>Cytophagales</taxon>
        <taxon>Spirosomataceae</taxon>
        <taxon>Runella</taxon>
    </lineage>
</organism>
<evidence type="ECO:0000313" key="1">
    <source>
        <dbReference type="EMBL" id="AEI49125.1"/>
    </source>
</evidence>
<name>A0A7U3ZKY7_RUNSL</name>
<protein>
    <submittedName>
        <fullName evidence="1">Uncharacterized protein</fullName>
    </submittedName>
</protein>
<evidence type="ECO:0000313" key="2">
    <source>
        <dbReference type="Proteomes" id="UP000000493"/>
    </source>
</evidence>
<proteinExistence type="predicted"/>